<dbReference type="Proteomes" id="UP000278792">
    <property type="component" value="Unassembled WGS sequence"/>
</dbReference>
<protein>
    <submittedName>
        <fullName evidence="2">DUF1481 domain-containing protein</fullName>
    </submittedName>
</protein>
<feature type="signal peptide" evidence="1">
    <location>
        <begin position="1"/>
        <end position="19"/>
    </location>
</feature>
<dbReference type="InterPro" id="IPR016872">
    <property type="entry name" value="UCP028160"/>
</dbReference>
<proteinExistence type="predicted"/>
<dbReference type="Pfam" id="PF07356">
    <property type="entry name" value="DUF1481"/>
    <property type="match status" value="1"/>
</dbReference>
<dbReference type="PIRSF" id="PIRSF028160">
    <property type="entry name" value="UCP028160"/>
    <property type="match status" value="1"/>
</dbReference>
<comment type="caution">
    <text evidence="2">The sequence shown here is derived from an EMBL/GenBank/DDBJ whole genome shotgun (WGS) entry which is preliminary data.</text>
</comment>
<reference evidence="2 3" key="1">
    <citation type="submission" date="2018-11" db="EMBL/GenBank/DDBJ databases">
        <title>Vibrio ponticus strain CAIM 1751 pathogenic for the snapper Lutjanus guttatus.</title>
        <authorList>
            <person name="Soto-Rodriguez S."/>
            <person name="Lozano-Olvera R."/>
            <person name="Gomez-Gil B."/>
        </authorList>
    </citation>
    <scope>NUCLEOTIDE SEQUENCE [LARGE SCALE GENOMIC DNA]</scope>
    <source>
        <strain evidence="2 3">CAIM 1751</strain>
    </source>
</reference>
<evidence type="ECO:0000256" key="1">
    <source>
        <dbReference type="SAM" id="SignalP"/>
    </source>
</evidence>
<feature type="chain" id="PRO_5018022929" evidence="1">
    <location>
        <begin position="20"/>
        <end position="231"/>
    </location>
</feature>
<keyword evidence="1" id="KW-0732">Signal</keyword>
<dbReference type="EMBL" id="RKIK01000012">
    <property type="protein sequence ID" value="ROV61143.1"/>
    <property type="molecule type" value="Genomic_DNA"/>
</dbReference>
<gene>
    <name evidence="2" type="ORF">EGH82_06620</name>
</gene>
<dbReference type="InterPro" id="IPR010858">
    <property type="entry name" value="DUF1481"/>
</dbReference>
<evidence type="ECO:0000313" key="3">
    <source>
        <dbReference type="Proteomes" id="UP000278792"/>
    </source>
</evidence>
<name>A0A3N3E347_9VIBR</name>
<dbReference type="AlphaFoldDB" id="A0A3N3E347"/>
<organism evidence="2 3">
    <name type="scientific">Vibrio ponticus</name>
    <dbReference type="NCBI Taxonomy" id="265668"/>
    <lineage>
        <taxon>Bacteria</taxon>
        <taxon>Pseudomonadati</taxon>
        <taxon>Pseudomonadota</taxon>
        <taxon>Gammaproteobacteria</taxon>
        <taxon>Vibrionales</taxon>
        <taxon>Vibrionaceae</taxon>
        <taxon>Vibrio</taxon>
    </lineage>
</organism>
<dbReference type="RefSeq" id="WP_123781291.1">
    <property type="nucleotide sequence ID" value="NZ_RKIK01000012.1"/>
</dbReference>
<sequence>MKKFLLPSLITSFLLGCSADISNTTLETTVNSSGGQSMGDAASLYWFTDRLAVPLSGADYVVAGDYGWYQSQYRWEEGTVRELIREGEQLKGNQGLVPYKLHVRFNLQGEAVYQQYRLDGKVLPIKNDMLSQLKDEANNVVKKTKQQQKDGLELIQGYWDGNEFETCSGEEYHKLAFNQSLPSFVVDRLADIDSFVAFVGSREGDELVIEDLLMLRDDNQACIEQPKLIEE</sequence>
<accession>A0A3N3E347</accession>
<dbReference type="PROSITE" id="PS51257">
    <property type="entry name" value="PROKAR_LIPOPROTEIN"/>
    <property type="match status" value="1"/>
</dbReference>
<evidence type="ECO:0000313" key="2">
    <source>
        <dbReference type="EMBL" id="ROV61143.1"/>
    </source>
</evidence>